<evidence type="ECO:0000256" key="1">
    <source>
        <dbReference type="SAM" id="MobiDB-lite"/>
    </source>
</evidence>
<gene>
    <name evidence="2" type="ORF">EYC84_011776</name>
</gene>
<feature type="compositionally biased region" description="Low complexity" evidence="1">
    <location>
        <begin position="51"/>
        <end position="64"/>
    </location>
</feature>
<accession>A0A5M9J3W4</accession>
<evidence type="ECO:0000313" key="2">
    <source>
        <dbReference type="EMBL" id="KAA8563758.1"/>
    </source>
</evidence>
<feature type="compositionally biased region" description="Polar residues" evidence="1">
    <location>
        <begin position="1"/>
        <end position="15"/>
    </location>
</feature>
<evidence type="ECO:0000313" key="3">
    <source>
        <dbReference type="Proteomes" id="UP000322873"/>
    </source>
</evidence>
<protein>
    <submittedName>
        <fullName evidence="2">Uncharacterized protein</fullName>
    </submittedName>
</protein>
<keyword evidence="3" id="KW-1185">Reference proteome</keyword>
<name>A0A5M9J3W4_MONFR</name>
<dbReference type="AlphaFoldDB" id="A0A5M9J3W4"/>
<proteinExistence type="predicted"/>
<organism evidence="2 3">
    <name type="scientific">Monilinia fructicola</name>
    <name type="common">Brown rot fungus</name>
    <name type="synonym">Ciboria fructicola</name>
    <dbReference type="NCBI Taxonomy" id="38448"/>
    <lineage>
        <taxon>Eukaryota</taxon>
        <taxon>Fungi</taxon>
        <taxon>Dikarya</taxon>
        <taxon>Ascomycota</taxon>
        <taxon>Pezizomycotina</taxon>
        <taxon>Leotiomycetes</taxon>
        <taxon>Helotiales</taxon>
        <taxon>Sclerotiniaceae</taxon>
        <taxon>Monilinia</taxon>
    </lineage>
</organism>
<dbReference type="Proteomes" id="UP000322873">
    <property type="component" value="Unassembled WGS sequence"/>
</dbReference>
<sequence>MPQHTTNSENFTTRKIPSKVCSSKSKSRAIKSSHGRDEKAQNISDEDTSSDSENSIGSACSGSCGKIGGCGKKEKIESLEF</sequence>
<dbReference type="EMBL" id="VICG01000016">
    <property type="protein sequence ID" value="KAA8563758.1"/>
    <property type="molecule type" value="Genomic_DNA"/>
</dbReference>
<reference evidence="2 3" key="1">
    <citation type="submission" date="2019-06" db="EMBL/GenBank/DDBJ databases">
        <title>Genome Sequence of the Brown Rot Fungal Pathogen Monilinia fructicola.</title>
        <authorList>
            <person name="De Miccolis Angelini R.M."/>
            <person name="Landi L."/>
            <person name="Abate D."/>
            <person name="Pollastro S."/>
            <person name="Romanazzi G."/>
            <person name="Faretra F."/>
        </authorList>
    </citation>
    <scope>NUCLEOTIDE SEQUENCE [LARGE SCALE GENOMIC DNA]</scope>
    <source>
        <strain evidence="2 3">Mfrc123</strain>
    </source>
</reference>
<comment type="caution">
    <text evidence="2">The sequence shown here is derived from an EMBL/GenBank/DDBJ whole genome shotgun (WGS) entry which is preliminary data.</text>
</comment>
<feature type="region of interest" description="Disordered" evidence="1">
    <location>
        <begin position="1"/>
        <end position="71"/>
    </location>
</feature>